<sequence length="124" mass="13771">MHEDCMMDQDESQLLTKTLNQSSSSRLPHVTITLLTHLLPLPSSATPLLLLRKLPSYQQHLFYLSPYSVHSPVALCYHNPSYASITTTILTLSLPPPPSATLLNSNLISLPPSTPPLHTIHWKP</sequence>
<proteinExistence type="predicted"/>
<evidence type="ECO:0000313" key="2">
    <source>
        <dbReference type="Proteomes" id="UP001157418"/>
    </source>
</evidence>
<dbReference type="EMBL" id="CAKMRJ010005523">
    <property type="protein sequence ID" value="CAH1445212.1"/>
    <property type="molecule type" value="Genomic_DNA"/>
</dbReference>
<keyword evidence="2" id="KW-1185">Reference proteome</keyword>
<comment type="caution">
    <text evidence="1">The sequence shown here is derived from an EMBL/GenBank/DDBJ whole genome shotgun (WGS) entry which is preliminary data.</text>
</comment>
<protein>
    <submittedName>
        <fullName evidence="1">Uncharacterized protein</fullName>
    </submittedName>
</protein>
<dbReference type="Proteomes" id="UP001157418">
    <property type="component" value="Unassembled WGS sequence"/>
</dbReference>
<organism evidence="1 2">
    <name type="scientific">Lactuca virosa</name>
    <dbReference type="NCBI Taxonomy" id="75947"/>
    <lineage>
        <taxon>Eukaryota</taxon>
        <taxon>Viridiplantae</taxon>
        <taxon>Streptophyta</taxon>
        <taxon>Embryophyta</taxon>
        <taxon>Tracheophyta</taxon>
        <taxon>Spermatophyta</taxon>
        <taxon>Magnoliopsida</taxon>
        <taxon>eudicotyledons</taxon>
        <taxon>Gunneridae</taxon>
        <taxon>Pentapetalae</taxon>
        <taxon>asterids</taxon>
        <taxon>campanulids</taxon>
        <taxon>Asterales</taxon>
        <taxon>Asteraceae</taxon>
        <taxon>Cichorioideae</taxon>
        <taxon>Cichorieae</taxon>
        <taxon>Lactucinae</taxon>
        <taxon>Lactuca</taxon>
    </lineage>
</organism>
<name>A0AAU9P559_9ASTR</name>
<gene>
    <name evidence="1" type="ORF">LVIROSA_LOCUS30987</name>
</gene>
<dbReference type="AlphaFoldDB" id="A0AAU9P559"/>
<evidence type="ECO:0000313" key="1">
    <source>
        <dbReference type="EMBL" id="CAH1445212.1"/>
    </source>
</evidence>
<accession>A0AAU9P559</accession>
<reference evidence="1 2" key="1">
    <citation type="submission" date="2022-01" db="EMBL/GenBank/DDBJ databases">
        <authorList>
            <person name="Xiong W."/>
            <person name="Schranz E."/>
        </authorList>
    </citation>
    <scope>NUCLEOTIDE SEQUENCE [LARGE SCALE GENOMIC DNA]</scope>
</reference>